<gene>
    <name evidence="1" type="ORF">M878_44720</name>
</gene>
<dbReference type="PATRIC" id="fig|1352936.5.peg.9289"/>
<comment type="caution">
    <text evidence="1">The sequence shown here is derived from an EMBL/GenBank/DDBJ whole genome shotgun (WGS) entry which is preliminary data.</text>
</comment>
<protein>
    <submittedName>
        <fullName evidence="1">Uncharacterized protein</fullName>
    </submittedName>
</protein>
<accession>V6JNL7</accession>
<keyword evidence="2" id="KW-1185">Reference proteome</keyword>
<reference evidence="1 2" key="1">
    <citation type="journal article" date="2014" name="Genome Announc.">
        <title>Draft Genome Sequence of Streptomyces roseochromogenes subsp. oscitans DS 12.976, Producer of the Aminocoumarin Antibiotic Clorobiocin.</title>
        <authorList>
            <person name="Ruckert C."/>
            <person name="Kalinowski J."/>
            <person name="Heide L."/>
            <person name="Apel A.K."/>
        </authorList>
    </citation>
    <scope>NUCLEOTIDE SEQUENCE [LARGE SCALE GENOMIC DNA]</scope>
    <source>
        <strain evidence="1 2">DS 12.976</strain>
    </source>
</reference>
<dbReference type="HOGENOM" id="CLU_1271711_0_0_11"/>
<dbReference type="Proteomes" id="UP000017984">
    <property type="component" value="Chromosome"/>
</dbReference>
<name>V6JNL7_STRRC</name>
<evidence type="ECO:0000313" key="1">
    <source>
        <dbReference type="EMBL" id="EST18424.1"/>
    </source>
</evidence>
<sequence>MNALISRWHRPSWRVLTALLAAAAIIVTGLVLRANATSTTAGHRTTAAGHRTSTAVHLAGYDTSQTANTPDNPNGPVPGMCTTRILNVRDTGESETWPSDPNWHLDAWGPVNSSNQQPFSESLTRSLTVGNTFHSTVGVDAKAVSAQVGFDVSSSDTVGTNYTISIPPNQEWRIAAGYVAHNYLYDVYRVCSAGTVKIGTGVASEYDHLVYQAYQIA</sequence>
<evidence type="ECO:0000313" key="2">
    <source>
        <dbReference type="Proteomes" id="UP000017984"/>
    </source>
</evidence>
<proteinExistence type="predicted"/>
<dbReference type="AlphaFoldDB" id="V6JNL7"/>
<dbReference type="RefSeq" id="WP_023553754.1">
    <property type="nucleotide sequence ID" value="NZ_CM002285.1"/>
</dbReference>
<dbReference type="EMBL" id="AWQX01000391">
    <property type="protein sequence ID" value="EST18424.1"/>
    <property type="molecule type" value="Genomic_DNA"/>
</dbReference>
<organism evidence="1 2">
    <name type="scientific">Streptomyces roseochromogenus subsp. oscitans DS 12.976</name>
    <dbReference type="NCBI Taxonomy" id="1352936"/>
    <lineage>
        <taxon>Bacteria</taxon>
        <taxon>Bacillati</taxon>
        <taxon>Actinomycetota</taxon>
        <taxon>Actinomycetes</taxon>
        <taxon>Kitasatosporales</taxon>
        <taxon>Streptomycetaceae</taxon>
        <taxon>Streptomyces</taxon>
    </lineage>
</organism>